<reference evidence="2" key="1">
    <citation type="submission" date="2021-01" db="EMBL/GenBank/DDBJ databases">
        <authorList>
            <consortium name="Genoscope - CEA"/>
            <person name="William W."/>
        </authorList>
    </citation>
    <scope>NUCLEOTIDE SEQUENCE</scope>
</reference>
<dbReference type="PANTHER" id="PTHR11319">
    <property type="entry name" value="G PROTEIN-COUPLED RECEPTOR-RELATED"/>
    <property type="match status" value="1"/>
</dbReference>
<feature type="transmembrane region" description="Helical" evidence="1">
    <location>
        <begin position="2538"/>
        <end position="2564"/>
    </location>
</feature>
<dbReference type="EMBL" id="CAJJDN010000064">
    <property type="protein sequence ID" value="CAD8095118.1"/>
    <property type="molecule type" value="Genomic_DNA"/>
</dbReference>
<dbReference type="InterPro" id="IPR006212">
    <property type="entry name" value="Furin_repeat"/>
</dbReference>
<keyword evidence="1" id="KW-0472">Membrane</keyword>
<feature type="transmembrane region" description="Helical" evidence="1">
    <location>
        <begin position="2487"/>
        <end position="2511"/>
    </location>
</feature>
<evidence type="ECO:0008006" key="4">
    <source>
        <dbReference type="Google" id="ProtNLM"/>
    </source>
</evidence>
<feature type="transmembrane region" description="Helical" evidence="1">
    <location>
        <begin position="2614"/>
        <end position="2631"/>
    </location>
</feature>
<evidence type="ECO:0000313" key="2">
    <source>
        <dbReference type="EMBL" id="CAD8095118.1"/>
    </source>
</evidence>
<dbReference type="PANTHER" id="PTHR11319:SF35">
    <property type="entry name" value="OUTER MEMBRANE PROTEIN PMPC-RELATED"/>
    <property type="match status" value="1"/>
</dbReference>
<keyword evidence="1" id="KW-1133">Transmembrane helix</keyword>
<feature type="transmembrane region" description="Helical" evidence="1">
    <location>
        <begin position="2450"/>
        <end position="2475"/>
    </location>
</feature>
<name>A0A8S1NRF1_9CILI</name>
<protein>
    <recommendedName>
        <fullName evidence="4">Transmembrane protein</fullName>
    </recommendedName>
</protein>
<feature type="transmembrane region" description="Helical" evidence="1">
    <location>
        <begin position="2402"/>
        <end position="2423"/>
    </location>
</feature>
<evidence type="ECO:0000313" key="3">
    <source>
        <dbReference type="Proteomes" id="UP000692954"/>
    </source>
</evidence>
<comment type="caution">
    <text evidence="2">The sequence shown here is derived from an EMBL/GenBank/DDBJ whole genome shotgun (WGS) entry which is preliminary data.</text>
</comment>
<sequence>MLLAIDLSICQAIYYLPPVYPLAIQPIENYFNKDFQIAGFGVWSRYVPLSSIVQIGEIGILDSSCFHLFRIENRTTKDLHFIYYECLNFESKTILKYFQFIGLDGINLTEEIPISHSFYEYVWYFQGFQTIPSKTFVSMYVYQEMNQIFYKEIQLEFQFKENKNQIIGGDFKVNYNLPIHQLSYFPGQIKYIQDGFFSEPHFFQYTVESIQLEICLCINSAIINIPDVIINKQDLYEFISQNTNCQQFLLSGWIKIKSINQITEEVYFQLFKLSSNQRSQLAQANLCPFQLFYKITSNKNQIIITTYSYTFPTLNIDFSNNPYLKTETFDIDWDIQLWHYISVKKLDNQIQISITFYQDSKQEILSINLDVIQFSIVQFKLLYGNILQSKPNLLTIQITGLKLINCPNINELQITCHPTCKECDGPTKDDCLSCFEQSDRIYISEYKVCICKYGTIDQNYECVSYQTLDFNLIYEQPYKQSCKHGFFENDGECYQCPSIINNNVVTCLECVLNPKNWFKTLYCETTLVSYNNGNTSKFLKEPKLFYIFLGNDLSYCPDCQLINSSHHQIESIFQFKSFCRATQSIQNQCYQCGYQCPQCEILSTNLHCIISKIIIWNFPQVLISFCDVPNFINFYNKCVICEIKHCLYCFNYLASDPKQTTLNSQDNYSLIDEEIKLGCAQCYEGFIFEFQTGKCIYQQPSQENCLRSYINLQSEEICTLSAIDDFSIAFEIINCQNHILWCKQCIKTFQSTIKCLLCEDGYMTSSKTGICQLCPILNSKQCFEDNNQESWKWRAQGFITKYLQNQSIFNGYVFNPLLLVTECIKGYSNIISICSPYCNEKCAVCESVNYQNFSCTQCQLNYYKEPIRSQVEGKCILCPSLCQVCQNRTNEEINIINPYFQITPENLIYTYRCIQKIPQTYVEINANLQIAYYCFQNDCSNNLEYLYEFLDWGEFLCNSFDNFHLFLDKQFNYQYFNEIGLQQITLIFQFKENCVIPSSNYTIQDYFKQKIFSMQLTILKLQGTLNPLLFQNEYRLQIIYFDSIILNRLKFQIKQKLALKLANRGQSIDLKILDTKFYSIINYPASISIQAESFANFNLLNVEIFDISILNSVFFNITCTNQGDDIIISNFKLQNCIFTNSTLFLFQSITRKIIIKNITINSSQFYNSSIINLINQNFDSKLIFNEVLITNSLFNNSILINSLDKTTISINYVQMIQNQMINSKFIIFNYNFFFHEILMEKNYLISFQLISQISLTLLSQEIEMNYLRIQGNNINNFSIFITEQKQSFSQVNFLFQKFYFDQNIISCYQKQYLIEVNCFNLTMQDIFLKNTTNYRFISLLAIPYIRIENVIYENKFQEHKVGISSDCFQNCISRSQLLQVSGFKNITLFQIQLLNSFSFDQSIISIQSIPLFLITTNEYISIKDMIVKGNILIKKHQGIIFSLLEFYSEKPQIIEIENLNFHENIFHQYEQDPSETFASLLYADSGLSLIKLKNIICTSNSLTNSSSSYIYIFSNEILVENFKVENHNYIGKEFWIKYYEIQIQGDYNQNEISYIMSKTFKFENVGGVLSSTVTKFKFNNGNFSFLQTLSSQVFKINLQGNSLVNISNCSISHAYNSLKSKSQNDGAITINAKKSLLRFYVKNITFKDVLNKLQSSIFTIYSSSNQNDVNLIDIFALNCFSLINQIMNFESDYQIELQNMINIKNFRIIQTEQALITFLQSIGQLSLIEISKMIVNNAIMNFVGCQITLNEIQIDAIILSPIIKITDSKQIILIDSLFINILTFYPLNLIDIQQSNIQQSMVYFNNNTISNLNSFKFIDSFLPYFNYNNIDLNSSQCNFKITYIQQNLKVEFVQSFFDALFINSNKNGSLIKIKCVTNEIKVYITQNYILNNNCSYCQNGLLYFELSNFKKALISELYCVNNFIQNYGCLFAKSDSMIDSKLLIGYSNFIHNKGRQGVGISVQNLKVNLSNSKILNNSASYRGGGFYFEEGSSRFNIQSTIICHNQAQEAGGIYLGGNSRLNQNNFISSILLFNTGQLSTNNINELPMRLSLQINEKEMYSQVQIIENNTYEVLKLDPFKIIQQDSIITTHFLLIPSGQSLYNYQLYNSKILKYQSYITQFSILFKNSRDEQLINFLNSTCNINQQIYDISFEQVIEYQKISTVRFNQDTKNFNLSLIEFNFDPYKQNNKTQEIIIYCSTQNQEVTLAYRMRINSFLCQLGEFYIFQGCQKCKSEQGFYSVTYNTTKCSIFDKNKFNAITSNQIQLKPGFWRPNYISDFVELCYKNPIHCLGGWNVSENLCFKGHLGGLCEECDRYNIRGDGQFFKNQQQMDCQQCQLFSQRLVAFFIISIWAILSTLITINSIEKSNQLFAQLKLRQKHTEILFKLNQDHESILLKLYLNYLWIFSLIFTFIIQFSFSLNFLKQSSDTSYFMANFFECFLFEIQEIELIYSRILVMFGLMVGQILIIFMGFYLFSKFKKSKFYSRIISITVLYLYIQNYASLINSFFSILAVRKISNQDYIQGDVSLIYGTQNHIQWIQMFVIPGSSLIGLILPLSLFFILYINREQHDTIKFRRHIGYLFNEYQKKNYFWEIIKLWKKSIIITILINFETDIFFKASLLGLCLLIYQLLAHNYNPYILKKFNNLDVKSGQLCQIAIFLGTINYISEQLGQYAIQIIIQIFIILNIITLSYPFIINILRVYYQKYKLRILSFLVLIFRTLKPSSKISFYLNQKFINLRQKEEKVRINIQKLQQLLHQNDFGRRLQFFNYLS</sequence>
<proteinExistence type="predicted"/>
<dbReference type="CDD" id="cd00064">
    <property type="entry name" value="FU"/>
    <property type="match status" value="1"/>
</dbReference>
<gene>
    <name evidence="2" type="ORF">PSON_ATCC_30995.1.T0640012</name>
</gene>
<dbReference type="Proteomes" id="UP000692954">
    <property type="component" value="Unassembled WGS sequence"/>
</dbReference>
<organism evidence="2 3">
    <name type="scientific">Paramecium sonneborni</name>
    <dbReference type="NCBI Taxonomy" id="65129"/>
    <lineage>
        <taxon>Eukaryota</taxon>
        <taxon>Sar</taxon>
        <taxon>Alveolata</taxon>
        <taxon>Ciliophora</taxon>
        <taxon>Intramacronucleata</taxon>
        <taxon>Oligohymenophorea</taxon>
        <taxon>Peniculida</taxon>
        <taxon>Parameciidae</taxon>
        <taxon>Paramecium</taxon>
    </lineage>
</organism>
<evidence type="ECO:0000256" key="1">
    <source>
        <dbReference type="SAM" id="Phobius"/>
    </source>
</evidence>
<keyword evidence="3" id="KW-1185">Reference proteome</keyword>
<accession>A0A8S1NRF1</accession>
<feature type="transmembrane region" description="Helical" evidence="1">
    <location>
        <begin position="2343"/>
        <end position="2361"/>
    </location>
</feature>
<feature type="transmembrane region" description="Helical" evidence="1">
    <location>
        <begin position="2673"/>
        <end position="2699"/>
    </location>
</feature>
<keyword evidence="1" id="KW-0812">Transmembrane</keyword>